<feature type="region of interest" description="Disordered" evidence="1">
    <location>
        <begin position="327"/>
        <end position="349"/>
    </location>
</feature>
<evidence type="ECO:0000256" key="1">
    <source>
        <dbReference type="SAM" id="MobiDB-lite"/>
    </source>
</evidence>
<feature type="compositionally biased region" description="Polar residues" evidence="1">
    <location>
        <begin position="220"/>
        <end position="230"/>
    </location>
</feature>
<evidence type="ECO:0000256" key="2">
    <source>
        <dbReference type="SAM" id="Phobius"/>
    </source>
</evidence>
<dbReference type="InParanoid" id="A0A0D1C434"/>
<feature type="region of interest" description="Disordered" evidence="1">
    <location>
        <begin position="216"/>
        <end position="263"/>
    </location>
</feature>
<reference evidence="3 4" key="1">
    <citation type="journal article" date="2006" name="Nature">
        <title>Insights from the genome of the biotrophic fungal plant pathogen Ustilago maydis.</title>
        <authorList>
            <person name="Kamper J."/>
            <person name="Kahmann R."/>
            <person name="Bolker M."/>
            <person name="Ma L.J."/>
            <person name="Brefort T."/>
            <person name="Saville B.J."/>
            <person name="Banuett F."/>
            <person name="Kronstad J.W."/>
            <person name="Gold S.E."/>
            <person name="Muller O."/>
            <person name="Perlin M.H."/>
            <person name="Wosten H.A."/>
            <person name="de Vries R."/>
            <person name="Ruiz-Herrera J."/>
            <person name="Reynaga-Pena C.G."/>
            <person name="Snetselaar K."/>
            <person name="McCann M."/>
            <person name="Perez-Martin J."/>
            <person name="Feldbrugge M."/>
            <person name="Basse C.W."/>
            <person name="Steinberg G."/>
            <person name="Ibeas J.I."/>
            <person name="Holloman W."/>
            <person name="Guzman P."/>
            <person name="Farman M."/>
            <person name="Stajich J.E."/>
            <person name="Sentandreu R."/>
            <person name="Gonzalez-Prieto J.M."/>
            <person name="Kennell J.C."/>
            <person name="Molina L."/>
            <person name="Schirawski J."/>
            <person name="Mendoza-Mendoza A."/>
            <person name="Greilinger D."/>
            <person name="Munch K."/>
            <person name="Rossel N."/>
            <person name="Scherer M."/>
            <person name="Vranes M."/>
            <person name="Ladendorf O."/>
            <person name="Vincon V."/>
            <person name="Fuchs U."/>
            <person name="Sandrock B."/>
            <person name="Meng S."/>
            <person name="Ho E.C."/>
            <person name="Cahill M.J."/>
            <person name="Boyce K.J."/>
            <person name="Klose J."/>
            <person name="Klosterman S.J."/>
            <person name="Deelstra H.J."/>
            <person name="Ortiz-Castellanos L."/>
            <person name="Li W."/>
            <person name="Sanchez-Alonso P."/>
            <person name="Schreier P.H."/>
            <person name="Hauser-Hahn I."/>
            <person name="Vaupel M."/>
            <person name="Koopmann E."/>
            <person name="Friedrich G."/>
            <person name="Voss H."/>
            <person name="Schluter T."/>
            <person name="Margolis J."/>
            <person name="Platt D."/>
            <person name="Swimmer C."/>
            <person name="Gnirke A."/>
            <person name="Chen F."/>
            <person name="Vysotskaia V."/>
            <person name="Mannhaupt G."/>
            <person name="Guldener U."/>
            <person name="Munsterkotter M."/>
            <person name="Haase D."/>
            <person name="Oesterheld M."/>
            <person name="Mewes H.W."/>
            <person name="Mauceli E.W."/>
            <person name="DeCaprio D."/>
            <person name="Wade C.M."/>
            <person name="Butler J."/>
            <person name="Young S."/>
            <person name="Jaffe D.B."/>
            <person name="Calvo S."/>
            <person name="Nusbaum C."/>
            <person name="Galagan J."/>
            <person name="Birren B.W."/>
        </authorList>
    </citation>
    <scope>NUCLEOTIDE SEQUENCE [LARGE SCALE GENOMIC DNA]</scope>
    <source>
        <strain evidence="4">DSM 14603 / FGSC 9021 / UM521</strain>
    </source>
</reference>
<feature type="compositionally biased region" description="Low complexity" evidence="1">
    <location>
        <begin position="458"/>
        <end position="471"/>
    </location>
</feature>
<evidence type="ECO:0000313" key="4">
    <source>
        <dbReference type="Proteomes" id="UP000000561"/>
    </source>
</evidence>
<evidence type="ECO:0000313" key="3">
    <source>
        <dbReference type="EMBL" id="KIS68452.1"/>
    </source>
</evidence>
<dbReference type="eggNOG" id="ENOG502S5M9">
    <property type="taxonomic scope" value="Eukaryota"/>
</dbReference>
<keyword evidence="2" id="KW-0472">Membrane</keyword>
<gene>
    <name evidence="3" type="ORF">UMAG_03540</name>
</gene>
<keyword evidence="2" id="KW-1133">Transmembrane helix</keyword>
<dbReference type="KEGG" id="uma:UMAG_03540"/>
<feature type="transmembrane region" description="Helical" evidence="2">
    <location>
        <begin position="481"/>
        <end position="502"/>
    </location>
</feature>
<feature type="compositionally biased region" description="Low complexity" evidence="1">
    <location>
        <begin position="231"/>
        <end position="242"/>
    </location>
</feature>
<dbReference type="OMA" id="KCFERDS"/>
<dbReference type="PANTHER" id="PTHR36854:SF1">
    <property type="entry name" value="TRANSMEMBRANE PROTEIN"/>
    <property type="match status" value="1"/>
</dbReference>
<dbReference type="EMBL" id="CM003148">
    <property type="protein sequence ID" value="KIS68452.1"/>
    <property type="molecule type" value="Genomic_DNA"/>
</dbReference>
<dbReference type="OrthoDB" id="2142503at2759"/>
<feature type="compositionally biased region" description="Polar residues" evidence="1">
    <location>
        <begin position="370"/>
        <end position="393"/>
    </location>
</feature>
<feature type="transmembrane region" description="Helical" evidence="2">
    <location>
        <begin position="614"/>
        <end position="631"/>
    </location>
</feature>
<organism evidence="3 4">
    <name type="scientific">Mycosarcoma maydis</name>
    <name type="common">Corn smut fungus</name>
    <name type="synonym">Ustilago maydis</name>
    <dbReference type="NCBI Taxonomy" id="5270"/>
    <lineage>
        <taxon>Eukaryota</taxon>
        <taxon>Fungi</taxon>
        <taxon>Dikarya</taxon>
        <taxon>Basidiomycota</taxon>
        <taxon>Ustilaginomycotina</taxon>
        <taxon>Ustilaginomycetes</taxon>
        <taxon>Ustilaginales</taxon>
        <taxon>Ustilaginaceae</taxon>
        <taxon>Mycosarcoma</taxon>
    </lineage>
</organism>
<dbReference type="PANTHER" id="PTHR36854">
    <property type="entry name" value="CHROMOSOME 9, WHOLE GENOME SHOTGUN SEQUENCE"/>
    <property type="match status" value="1"/>
</dbReference>
<feature type="region of interest" description="Disordered" evidence="1">
    <location>
        <begin position="428"/>
        <end position="479"/>
    </location>
</feature>
<keyword evidence="2" id="KW-0812">Transmembrane</keyword>
<dbReference type="GeneID" id="23563964"/>
<feature type="region of interest" description="Disordered" evidence="1">
    <location>
        <begin position="366"/>
        <end position="393"/>
    </location>
</feature>
<protein>
    <submittedName>
        <fullName evidence="3">Uncharacterized protein</fullName>
    </submittedName>
</protein>
<dbReference type="VEuPathDB" id="FungiDB:UMAG_03540"/>
<accession>A0A0D1C434</accession>
<keyword evidence="4" id="KW-1185">Reference proteome</keyword>
<dbReference type="Proteomes" id="UP000000561">
    <property type="component" value="Chromosome 9"/>
</dbReference>
<name>A0A0D1C434_MYCMD</name>
<sequence>MPQSRQKLRVKLSGETFRFPAFVHLPTSARPDKTHVLTTNNVESVKLIYFSANLDTVEALVPNNRHDVSFKRQIADRWGIDDSIIHGLAVNVEDRRFLIENDDDWQEWAEAVLLQRVPTYLIHETMTARSLSFEMEPVDLDVIVDAPAHPPPSTDSLVVDGLPQGADVLPNYCEASSAVSETASSIPTIQELISRLSSLATDVHAYSVASRPSAIESAADVTTQQEPEQTGSGAQGEESASGPEQTFRNRDSMPYSTQPGPDEHATRLVNYIDFIGRTLQSHLQGYPQLEFLQQPILSSLPNQLVESRGQTTRSDTSISCLNATASSTVSAPSQTGAPAITAQESGATTQRQSLIGGMFNELARVRAQQAPASEISSSPQASQARSTTESSIENELSRGFAQMLAAQASDALNVPAATAAAATPATPAADAASASGPVPMADAAPLGDQDDEEFDMVSDGPSLSRGSSGSRSARRGRSSRWTGTTMLLVAMITCILGFVSSATASPHSALNRTTHLQSRSSAPNRLVSPRQNSRHLHLCKCTCFQTNSTLVPLYSPADAAKPCLTCTRQFCLDQGLEMCKGAKLEHTDHDVGTGFEGDVWAKCFERDSYKDQGIITLYILVVGALVACAAFRGRMQSWYQRYHTFAPRRLYDAVRESPWRTTAR</sequence>
<dbReference type="RefSeq" id="XP_011389977.1">
    <property type="nucleotide sequence ID" value="XM_011391675.1"/>
</dbReference>
<proteinExistence type="predicted"/>
<dbReference type="AlphaFoldDB" id="A0A0D1C434"/>